<evidence type="ECO:0000313" key="4">
    <source>
        <dbReference type="Proteomes" id="UP000746584"/>
    </source>
</evidence>
<organism evidence="1 3">
    <name type="scientific">Curtobacterium luteum</name>
    <dbReference type="NCBI Taxonomy" id="33881"/>
    <lineage>
        <taxon>Bacteria</taxon>
        <taxon>Bacillati</taxon>
        <taxon>Actinomycetota</taxon>
        <taxon>Actinomycetes</taxon>
        <taxon>Micrococcales</taxon>
        <taxon>Microbacteriaceae</taxon>
        <taxon>Curtobacterium</taxon>
    </lineage>
</organism>
<dbReference type="Proteomes" id="UP000746584">
    <property type="component" value="Unassembled WGS sequence"/>
</dbReference>
<evidence type="ECO:0000313" key="1">
    <source>
        <dbReference type="EMBL" id="GGK94195.1"/>
    </source>
</evidence>
<reference evidence="1" key="1">
    <citation type="journal article" date="2014" name="Int. J. Syst. Evol. Microbiol.">
        <title>Complete genome sequence of Corynebacterium casei LMG S-19264T (=DSM 44701T), isolated from a smear-ripened cheese.</title>
        <authorList>
            <consortium name="US DOE Joint Genome Institute (JGI-PGF)"/>
            <person name="Walter F."/>
            <person name="Albersmeier A."/>
            <person name="Kalinowski J."/>
            <person name="Ruckert C."/>
        </authorList>
    </citation>
    <scope>NUCLEOTIDE SEQUENCE</scope>
    <source>
        <strain evidence="1">JCM 1480</strain>
    </source>
</reference>
<reference evidence="2 4" key="3">
    <citation type="submission" date="2021-01" db="EMBL/GenBank/DDBJ databases">
        <title>Sequencing the genomes of 1000 actinobacteria strains.</title>
        <authorList>
            <person name="Klenk H.-P."/>
        </authorList>
    </citation>
    <scope>NUCLEOTIDE SEQUENCE [LARGE SCALE GENOMIC DNA]</scope>
    <source>
        <strain evidence="2 4">DSM 20542</strain>
    </source>
</reference>
<name>A0A8H9L1M3_9MICO</name>
<accession>A0A8H9L1M3</accession>
<comment type="caution">
    <text evidence="1">The sequence shown here is derived from an EMBL/GenBank/DDBJ whole genome shotgun (WGS) entry which is preliminary data.</text>
</comment>
<dbReference type="Gene3D" id="1.10.287.1060">
    <property type="entry name" value="ESAT-6-like"/>
    <property type="match status" value="1"/>
</dbReference>
<reference evidence="1" key="2">
    <citation type="submission" date="2020-09" db="EMBL/GenBank/DDBJ databases">
        <authorList>
            <person name="Sun Q."/>
            <person name="Ohkuma M."/>
        </authorList>
    </citation>
    <scope>NUCLEOTIDE SEQUENCE</scope>
    <source>
        <strain evidence="1">JCM 1480</strain>
    </source>
</reference>
<dbReference type="RefSeq" id="WP_022903343.1">
    <property type="nucleotide sequence ID" value="NZ_BMOI01000003.1"/>
</dbReference>
<keyword evidence="4" id="KW-1185">Reference proteome</keyword>
<protein>
    <submittedName>
        <fullName evidence="2">Uncharacterized protein YukE</fullName>
    </submittedName>
</protein>
<evidence type="ECO:0000313" key="3">
    <source>
        <dbReference type="Proteomes" id="UP000648535"/>
    </source>
</evidence>
<sequence>MSEQQADIATLTQLVQSMTQLHEYCLLLQQGAQSFAAVLPAEWQGAAMASFQATFQQWSAQATTLAEAADGLTKHSQLVLQAYQQTIDALNTAWTDFSAQLA</sequence>
<evidence type="ECO:0000313" key="2">
    <source>
        <dbReference type="EMBL" id="MBM7803116.1"/>
    </source>
</evidence>
<dbReference type="InterPro" id="IPR036689">
    <property type="entry name" value="ESAT-6-like_sf"/>
</dbReference>
<dbReference type="EMBL" id="JAFBCG010000001">
    <property type="protein sequence ID" value="MBM7803116.1"/>
    <property type="molecule type" value="Genomic_DNA"/>
</dbReference>
<dbReference type="Proteomes" id="UP000648535">
    <property type="component" value="Unassembled WGS sequence"/>
</dbReference>
<gene>
    <name evidence="1" type="ORF">GCM10009769_10250</name>
    <name evidence="2" type="ORF">JOE58_002367</name>
</gene>
<dbReference type="SUPFAM" id="SSF140453">
    <property type="entry name" value="EsxAB dimer-like"/>
    <property type="match status" value="1"/>
</dbReference>
<dbReference type="EMBL" id="BMOI01000003">
    <property type="protein sequence ID" value="GGK94195.1"/>
    <property type="molecule type" value="Genomic_DNA"/>
</dbReference>
<dbReference type="AlphaFoldDB" id="A0A8H9L1M3"/>
<proteinExistence type="predicted"/>